<organism evidence="1">
    <name type="scientific">Lepeophtheirus salmonis</name>
    <name type="common">Salmon louse</name>
    <name type="synonym">Caligus salmonis</name>
    <dbReference type="NCBI Taxonomy" id="72036"/>
    <lineage>
        <taxon>Eukaryota</taxon>
        <taxon>Metazoa</taxon>
        <taxon>Ecdysozoa</taxon>
        <taxon>Arthropoda</taxon>
        <taxon>Crustacea</taxon>
        <taxon>Multicrustacea</taxon>
        <taxon>Hexanauplia</taxon>
        <taxon>Copepoda</taxon>
        <taxon>Siphonostomatoida</taxon>
        <taxon>Caligidae</taxon>
        <taxon>Lepeophtheirus</taxon>
    </lineage>
</organism>
<dbReference type="EMBL" id="HACA01003352">
    <property type="protein sequence ID" value="CDW20713.1"/>
    <property type="molecule type" value="Transcribed_RNA"/>
</dbReference>
<protein>
    <submittedName>
        <fullName evidence="1">Uncharacterized protein</fullName>
    </submittedName>
</protein>
<accession>A0A0K2T3V1</accession>
<evidence type="ECO:0000313" key="1">
    <source>
        <dbReference type="EMBL" id="CDW20713.1"/>
    </source>
</evidence>
<sequence length="10" mass="1247">MEGYDYSRKV</sequence>
<name>A0A0K2T3V1_LEPSM</name>
<proteinExistence type="predicted"/>
<reference evidence="1" key="1">
    <citation type="submission" date="2014-05" db="EMBL/GenBank/DDBJ databases">
        <authorList>
            <person name="Chronopoulou M."/>
        </authorList>
    </citation>
    <scope>NUCLEOTIDE SEQUENCE</scope>
    <source>
        <tissue evidence="1">Whole organism</tissue>
    </source>
</reference>